<organism evidence="1 2">
    <name type="scientific">Rhizophagus irregularis</name>
    <dbReference type="NCBI Taxonomy" id="588596"/>
    <lineage>
        <taxon>Eukaryota</taxon>
        <taxon>Fungi</taxon>
        <taxon>Fungi incertae sedis</taxon>
        <taxon>Mucoromycota</taxon>
        <taxon>Glomeromycotina</taxon>
        <taxon>Glomeromycetes</taxon>
        <taxon>Glomerales</taxon>
        <taxon>Glomeraceae</taxon>
        <taxon>Rhizophagus</taxon>
    </lineage>
</organism>
<keyword evidence="2" id="KW-1185">Reference proteome</keyword>
<gene>
    <name evidence="1" type="ORF">RhiirA4_465665</name>
</gene>
<proteinExistence type="predicted"/>
<reference evidence="1 2" key="1">
    <citation type="submission" date="2015-10" db="EMBL/GenBank/DDBJ databases">
        <title>Genome analyses suggest a sexual origin of heterokaryosis in a supposedly ancient asexual fungus.</title>
        <authorList>
            <person name="Ropars J."/>
            <person name="Sedzielewska K."/>
            <person name="Noel J."/>
            <person name="Charron P."/>
            <person name="Farinelli L."/>
            <person name="Marton T."/>
            <person name="Kruger M."/>
            <person name="Pelin A."/>
            <person name="Brachmann A."/>
            <person name="Corradi N."/>
        </authorList>
    </citation>
    <scope>NUCLEOTIDE SEQUENCE [LARGE SCALE GENOMIC DNA]</scope>
    <source>
        <strain evidence="1 2">A4</strain>
    </source>
</reference>
<dbReference type="EMBL" id="LLXI01000763">
    <property type="protein sequence ID" value="PKY49605.1"/>
    <property type="molecule type" value="Genomic_DNA"/>
</dbReference>
<dbReference type="AlphaFoldDB" id="A0A2I1GSR5"/>
<dbReference type="Proteomes" id="UP000234323">
    <property type="component" value="Unassembled WGS sequence"/>
</dbReference>
<name>A0A2I1GSR5_9GLOM</name>
<evidence type="ECO:0000313" key="1">
    <source>
        <dbReference type="EMBL" id="PKY49605.1"/>
    </source>
</evidence>
<sequence>MPDIAVSYAAPSCSVQSIFDASVELYNIITPNKKTAISGVYFYELQLKCIDKNCKSKPWTLKLYDESSKTTQIRYAKDLAKYPTSPIIYLCIFGNSYNVRRKVKHIIITVALLNNSAKLFKYHYTVILFPGTDENYLTLKIAADTLI</sequence>
<protein>
    <submittedName>
        <fullName evidence="1">Uncharacterized protein</fullName>
    </submittedName>
</protein>
<evidence type="ECO:0000313" key="2">
    <source>
        <dbReference type="Proteomes" id="UP000234323"/>
    </source>
</evidence>
<comment type="caution">
    <text evidence="1">The sequence shown here is derived from an EMBL/GenBank/DDBJ whole genome shotgun (WGS) entry which is preliminary data.</text>
</comment>
<accession>A0A2I1GSR5</accession>